<evidence type="ECO:0000313" key="2">
    <source>
        <dbReference type="Proteomes" id="UP000015520"/>
    </source>
</evidence>
<dbReference type="AlphaFoldDB" id="T0JFJ4"/>
<accession>T0JFJ4</accession>
<name>T0JFJ4_9BACT</name>
<dbReference type="OrthoDB" id="5358834at2"/>
<reference evidence="1 2" key="1">
    <citation type="submission" date="2013-07" db="EMBL/GenBank/DDBJ databases">
        <title>Sulfurimonas hongkongensis AST-10 Genome Sequencing.</title>
        <authorList>
            <person name="Cai L."/>
            <person name="Zhang T."/>
        </authorList>
    </citation>
    <scope>NUCLEOTIDE SEQUENCE [LARGE SCALE GENOMIC DNA]</scope>
    <source>
        <strain evidence="1 2">AST-10</strain>
    </source>
</reference>
<dbReference type="Pfam" id="PF16514">
    <property type="entry name" value="NADH-UOR_E"/>
    <property type="match status" value="1"/>
</dbReference>
<dbReference type="Proteomes" id="UP000015520">
    <property type="component" value="Unassembled WGS sequence"/>
</dbReference>
<evidence type="ECO:0000313" key="1">
    <source>
        <dbReference type="EMBL" id="EQB39775.1"/>
    </source>
</evidence>
<sequence length="74" mass="8604">MKRYDLRHLKSEFEPRMKEILETHGAGEVAIFLFEIGDFSPIQKSADLVKKSGYELMNSLKFNEVDWTIVAKKV</sequence>
<dbReference type="InterPro" id="IPR036868">
    <property type="entry name" value="TusA-like_sf"/>
</dbReference>
<dbReference type="Gene3D" id="3.30.110.40">
    <property type="entry name" value="TusA-like domain"/>
    <property type="match status" value="1"/>
</dbReference>
<gene>
    <name evidence="1" type="ORF">M947_04155</name>
</gene>
<dbReference type="eggNOG" id="ENOG50319AS">
    <property type="taxonomic scope" value="Bacteria"/>
</dbReference>
<comment type="caution">
    <text evidence="1">The sequence shown here is derived from an EMBL/GenBank/DDBJ whole genome shotgun (WGS) entry which is preliminary data.</text>
</comment>
<dbReference type="EMBL" id="AUPZ01000005">
    <property type="protein sequence ID" value="EQB39775.1"/>
    <property type="molecule type" value="Genomic_DNA"/>
</dbReference>
<proteinExistence type="predicted"/>
<organism evidence="1 2">
    <name type="scientific">Sulfurimonas hongkongensis</name>
    <dbReference type="NCBI Taxonomy" id="1172190"/>
    <lineage>
        <taxon>Bacteria</taxon>
        <taxon>Pseudomonadati</taxon>
        <taxon>Campylobacterota</taxon>
        <taxon>Epsilonproteobacteria</taxon>
        <taxon>Campylobacterales</taxon>
        <taxon>Sulfurimonadaceae</taxon>
        <taxon>Sulfurimonas</taxon>
    </lineage>
</organism>
<protein>
    <submittedName>
        <fullName evidence="1">NADH oxidoreductase</fullName>
    </submittedName>
</protein>
<dbReference type="InterPro" id="IPR032424">
    <property type="entry name" value="NADH-UOR_E"/>
</dbReference>
<dbReference type="STRING" id="1172190.M947_04155"/>
<keyword evidence="2" id="KW-1185">Reference proteome</keyword>
<dbReference type="PATRIC" id="fig|1172190.3.peg.807"/>
<dbReference type="RefSeq" id="WP_021287102.1">
    <property type="nucleotide sequence ID" value="NZ_AUPZ01000005.1"/>
</dbReference>